<evidence type="ECO:0000313" key="2">
    <source>
        <dbReference type="Proteomes" id="UP001344447"/>
    </source>
</evidence>
<keyword evidence="2" id="KW-1185">Reference proteome</keyword>
<reference evidence="1 2" key="1">
    <citation type="submission" date="2023-11" db="EMBL/GenBank/DDBJ databases">
        <title>Dfirmibasis_genome.</title>
        <authorList>
            <person name="Edelbroek B."/>
            <person name="Kjellin J."/>
            <person name="Jerlstrom-Hultqvist J."/>
            <person name="Soderbom F."/>
        </authorList>
    </citation>
    <scope>NUCLEOTIDE SEQUENCE [LARGE SCALE GENOMIC DNA]</scope>
    <source>
        <strain evidence="1 2">TNS-C-14</strain>
    </source>
</reference>
<proteinExistence type="predicted"/>
<dbReference type="Proteomes" id="UP001344447">
    <property type="component" value="Unassembled WGS sequence"/>
</dbReference>
<dbReference type="AlphaFoldDB" id="A0AAN7TT67"/>
<evidence type="ECO:0000313" key="1">
    <source>
        <dbReference type="EMBL" id="KAK5574813.1"/>
    </source>
</evidence>
<protein>
    <submittedName>
        <fullName evidence="1">Uncharacterized protein</fullName>
    </submittedName>
</protein>
<dbReference type="EMBL" id="JAVFKY010000006">
    <property type="protein sequence ID" value="KAK5574813.1"/>
    <property type="molecule type" value="Genomic_DNA"/>
</dbReference>
<organism evidence="1 2">
    <name type="scientific">Dictyostelium firmibasis</name>
    <dbReference type="NCBI Taxonomy" id="79012"/>
    <lineage>
        <taxon>Eukaryota</taxon>
        <taxon>Amoebozoa</taxon>
        <taxon>Evosea</taxon>
        <taxon>Eumycetozoa</taxon>
        <taxon>Dictyostelia</taxon>
        <taxon>Dictyosteliales</taxon>
        <taxon>Dictyosteliaceae</taxon>
        <taxon>Dictyostelium</taxon>
    </lineage>
</organism>
<sequence length="109" mass="12660">MLFRQHEKLSKYDYFNKLFKKQYKDKDGKAFDVQVVPIIIGAFGRIITEETSHTENEISHQIKPLKDCINNLPLPDNEKKLLQKLPRLAVTGTVLSLQSWLNQFKTATN</sequence>
<name>A0AAN7TT67_9MYCE</name>
<accession>A0AAN7TT67</accession>
<comment type="caution">
    <text evidence="1">The sequence shown here is derived from an EMBL/GenBank/DDBJ whole genome shotgun (WGS) entry which is preliminary data.</text>
</comment>
<gene>
    <name evidence="1" type="ORF">RB653_010067</name>
</gene>